<feature type="binding site" evidence="5">
    <location>
        <position position="312"/>
    </location>
    <ligand>
        <name>2-oxoglutarate</name>
        <dbReference type="ChEBI" id="CHEBI:16810"/>
    </ligand>
</feature>
<evidence type="ECO:0000313" key="10">
    <source>
        <dbReference type="Proteomes" id="UP000259636"/>
    </source>
</evidence>
<evidence type="ECO:0000256" key="7">
    <source>
        <dbReference type="SAM" id="MobiDB-lite"/>
    </source>
</evidence>
<feature type="binding site" evidence="6">
    <location>
        <position position="167"/>
    </location>
    <ligand>
        <name>Fe cation</name>
        <dbReference type="ChEBI" id="CHEBI:24875"/>
    </ligand>
</feature>
<feature type="domain" description="TauD/TfdA-like" evidence="8">
    <location>
        <begin position="220"/>
        <end position="313"/>
    </location>
</feature>
<evidence type="ECO:0000259" key="8">
    <source>
        <dbReference type="Pfam" id="PF02668"/>
    </source>
</evidence>
<evidence type="ECO:0000256" key="5">
    <source>
        <dbReference type="PIRSR" id="PIRSR019543-1"/>
    </source>
</evidence>
<dbReference type="GeneID" id="300118455"/>
<feature type="binding site" evidence="5">
    <location>
        <position position="308"/>
    </location>
    <ligand>
        <name>2-oxoglutarate</name>
        <dbReference type="ChEBI" id="CHEBI:16810"/>
    </ligand>
</feature>
<keyword evidence="2 6" id="KW-0479">Metal-binding</keyword>
<evidence type="ECO:0000256" key="6">
    <source>
        <dbReference type="PIRSR" id="PIRSR019543-2"/>
    </source>
</evidence>
<feature type="region of interest" description="Disordered" evidence="7">
    <location>
        <begin position="1"/>
        <end position="21"/>
    </location>
</feature>
<proteinExistence type="inferred from homology"/>
<feature type="binding site" evidence="6">
    <location>
        <position position="165"/>
    </location>
    <ligand>
        <name>Fe cation</name>
        <dbReference type="ChEBI" id="CHEBI:24875"/>
    </ligand>
</feature>
<dbReference type="InterPro" id="IPR042098">
    <property type="entry name" value="TauD-like_sf"/>
</dbReference>
<dbReference type="KEGG" id="sky:D0C37_30510"/>
<organism evidence="9 10">
    <name type="scientific">Streptomyces koyangensis</name>
    <dbReference type="NCBI Taxonomy" id="188770"/>
    <lineage>
        <taxon>Bacteria</taxon>
        <taxon>Bacillati</taxon>
        <taxon>Actinomycetota</taxon>
        <taxon>Actinomycetes</taxon>
        <taxon>Kitasatosporales</taxon>
        <taxon>Streptomycetaceae</taxon>
        <taxon>Streptomyces</taxon>
        <taxon>Streptomyces aurantiacus group</taxon>
    </lineage>
</organism>
<dbReference type="Pfam" id="PF02668">
    <property type="entry name" value="TauD"/>
    <property type="match status" value="1"/>
</dbReference>
<evidence type="ECO:0000313" key="9">
    <source>
        <dbReference type="EMBL" id="AXQ58512.1"/>
    </source>
</evidence>
<keyword evidence="4 6" id="KW-0408">Iron</keyword>
<dbReference type="InterPro" id="IPR014503">
    <property type="entry name" value="Clavaminate_syn-like"/>
</dbReference>
<dbReference type="GO" id="GO:0005506">
    <property type="term" value="F:iron ion binding"/>
    <property type="evidence" value="ECO:0007669"/>
    <property type="project" value="InterPro"/>
</dbReference>
<evidence type="ECO:0000256" key="1">
    <source>
        <dbReference type="ARBA" id="ARBA00008425"/>
    </source>
</evidence>
<comment type="similarity">
    <text evidence="1">Belongs to the clavaminate synthase family.</text>
</comment>
<feature type="binding site" evidence="5">
    <location>
        <position position="191"/>
    </location>
    <ligand>
        <name>2-oxoglutarate</name>
        <dbReference type="ChEBI" id="CHEBI:16810"/>
    </ligand>
</feature>
<name>A0A385DJ29_9ACTN</name>
<gene>
    <name evidence="9" type="ORF">D0C37_30510</name>
</gene>
<dbReference type="AlphaFoldDB" id="A0A385DJ29"/>
<sequence length="338" mass="37863">MRDMVGLPEERDRSAPEGPGIELTLTDAECRVLEDLTSRLAGEFAASAPYDLCREAPVIAHELPLRLRQTLEKLRQDGPYAYALVHGLGVDDEAVGATPSSWGDGPARDRTRRQEIQAVLIGSVLGETFGWQSQQDGAVVHDVLPMREYENTQINFASQEPIWWHTEDAFHAFRPDYVGLLCLRNPSAAATTVSCAADWDLSDPACDVLFEPKFRQLPDHSHSVTGDGAKRRPVLFGPRERPYACVDPYFLEPPGDDRLAEVLRRFYDTVEASLRKVALAPGDMLLVDNRSAVHGRRPFAARYDGRDRWLKRISVSKDLGRCWSAWSKDTRHVLVGDQ</sequence>
<dbReference type="InterPro" id="IPR003819">
    <property type="entry name" value="TauD/TfdA-like"/>
</dbReference>
<dbReference type="PIRSF" id="PIRSF019543">
    <property type="entry name" value="Clavaminate_syn"/>
    <property type="match status" value="1"/>
</dbReference>
<keyword evidence="3" id="KW-0560">Oxidoreductase</keyword>
<accession>A0A385DJ29</accession>
<evidence type="ECO:0000256" key="4">
    <source>
        <dbReference type="ARBA" id="ARBA00023004"/>
    </source>
</evidence>
<dbReference type="SUPFAM" id="SSF51197">
    <property type="entry name" value="Clavaminate synthase-like"/>
    <property type="match status" value="1"/>
</dbReference>
<feature type="compositionally biased region" description="Basic and acidic residues" evidence="7">
    <location>
        <begin position="1"/>
        <end position="15"/>
    </location>
</feature>
<dbReference type="GO" id="GO:0016491">
    <property type="term" value="F:oxidoreductase activity"/>
    <property type="evidence" value="ECO:0007669"/>
    <property type="project" value="UniProtKB-KW"/>
</dbReference>
<evidence type="ECO:0000256" key="3">
    <source>
        <dbReference type="ARBA" id="ARBA00023002"/>
    </source>
</evidence>
<dbReference type="Proteomes" id="UP000259636">
    <property type="component" value="Chromosome"/>
</dbReference>
<dbReference type="Gene3D" id="3.60.130.10">
    <property type="entry name" value="Clavaminate synthase-like"/>
    <property type="match status" value="1"/>
</dbReference>
<feature type="binding site" evidence="6">
    <location>
        <position position="294"/>
    </location>
    <ligand>
        <name>Fe cation</name>
        <dbReference type="ChEBI" id="CHEBI:24875"/>
    </ligand>
</feature>
<protein>
    <submittedName>
        <fullName evidence="9">Arginine beta-hydroxylase, Fe(II)/alpha-ketoglutarate-dependent</fullName>
    </submittedName>
</protein>
<dbReference type="RefSeq" id="WP_117350716.1">
    <property type="nucleotide sequence ID" value="NZ_CP031742.1"/>
</dbReference>
<evidence type="ECO:0000256" key="2">
    <source>
        <dbReference type="ARBA" id="ARBA00022723"/>
    </source>
</evidence>
<dbReference type="EMBL" id="CP031742">
    <property type="protein sequence ID" value="AXQ58512.1"/>
    <property type="molecule type" value="Genomic_DNA"/>
</dbReference>
<reference evidence="9 10" key="1">
    <citation type="submission" date="2018-08" db="EMBL/GenBank/DDBJ databases">
        <authorList>
            <person name="Ferrada E.E."/>
            <person name="Latorre B.A."/>
        </authorList>
    </citation>
    <scope>NUCLEOTIDE SEQUENCE [LARGE SCALE GENOMIC DNA]</scope>
    <source>
        <strain evidence="9 10">VK-A60T</strain>
    </source>
</reference>